<gene>
    <name evidence="9" type="ORF">CBOVIS_LOCUS10192</name>
</gene>
<feature type="DNA-binding region" description="Homeobox" evidence="6">
    <location>
        <begin position="116"/>
        <end position="178"/>
    </location>
</feature>
<dbReference type="GO" id="GO:0000981">
    <property type="term" value="F:DNA-binding transcription factor activity, RNA polymerase II-specific"/>
    <property type="evidence" value="ECO:0007669"/>
    <property type="project" value="InterPro"/>
</dbReference>
<comment type="caution">
    <text evidence="9">The sequence shown here is derived from an EMBL/GenBank/DDBJ whole genome shotgun (WGS) entry which is preliminary data.</text>
</comment>
<dbReference type="GO" id="GO:0048468">
    <property type="term" value="P:cell development"/>
    <property type="evidence" value="ECO:0007669"/>
    <property type="project" value="TreeGrafter"/>
</dbReference>
<feature type="compositionally biased region" description="Polar residues" evidence="7">
    <location>
        <begin position="350"/>
        <end position="359"/>
    </location>
</feature>
<feature type="compositionally biased region" description="Polar residues" evidence="7">
    <location>
        <begin position="1"/>
        <end position="10"/>
    </location>
</feature>
<dbReference type="Proteomes" id="UP000494206">
    <property type="component" value="Unassembled WGS sequence"/>
</dbReference>
<evidence type="ECO:0000256" key="3">
    <source>
        <dbReference type="ARBA" id="ARBA00023125"/>
    </source>
</evidence>
<dbReference type="PROSITE" id="PS00027">
    <property type="entry name" value="HOMEOBOX_1"/>
    <property type="match status" value="1"/>
</dbReference>
<feature type="compositionally biased region" description="Low complexity" evidence="7">
    <location>
        <begin position="333"/>
        <end position="342"/>
    </location>
</feature>
<evidence type="ECO:0000256" key="6">
    <source>
        <dbReference type="PROSITE-ProRule" id="PRU00108"/>
    </source>
</evidence>
<dbReference type="GO" id="GO:0005634">
    <property type="term" value="C:nucleus"/>
    <property type="evidence" value="ECO:0007669"/>
    <property type="project" value="UniProtKB-SubCell"/>
</dbReference>
<dbReference type="CDD" id="cd00086">
    <property type="entry name" value="homeodomain"/>
    <property type="match status" value="1"/>
</dbReference>
<evidence type="ECO:0000313" key="10">
    <source>
        <dbReference type="Proteomes" id="UP000494206"/>
    </source>
</evidence>
<dbReference type="InterPro" id="IPR009057">
    <property type="entry name" value="Homeodomain-like_sf"/>
</dbReference>
<keyword evidence="3 6" id="KW-0238">DNA-binding</keyword>
<feature type="domain" description="Homeobox" evidence="8">
    <location>
        <begin position="114"/>
        <end position="177"/>
    </location>
</feature>
<feature type="compositionally biased region" description="Low complexity" evidence="7">
    <location>
        <begin position="23"/>
        <end position="33"/>
    </location>
</feature>
<dbReference type="InterPro" id="IPR017970">
    <property type="entry name" value="Homeobox_CS"/>
</dbReference>
<dbReference type="PANTHER" id="PTHR11211">
    <property type="entry name" value="IROQUOIS-CLASS HOMEODOMAIN PROTEIN IRX"/>
    <property type="match status" value="1"/>
</dbReference>
<proteinExistence type="inferred from homology"/>
<evidence type="ECO:0000313" key="9">
    <source>
        <dbReference type="EMBL" id="CAB3408408.1"/>
    </source>
</evidence>
<dbReference type="AlphaFoldDB" id="A0A8S1F328"/>
<comment type="similarity">
    <text evidence="2">Belongs to the TALE/IRO homeobox family.</text>
</comment>
<reference evidence="9 10" key="1">
    <citation type="submission" date="2020-04" db="EMBL/GenBank/DDBJ databases">
        <authorList>
            <person name="Laetsch R D."/>
            <person name="Stevens L."/>
            <person name="Kumar S."/>
            <person name="Blaxter L. M."/>
        </authorList>
    </citation>
    <scope>NUCLEOTIDE SEQUENCE [LARGE SCALE GENOMIC DNA]</scope>
</reference>
<evidence type="ECO:0000256" key="7">
    <source>
        <dbReference type="SAM" id="MobiDB-lite"/>
    </source>
</evidence>
<dbReference type="OrthoDB" id="5399138at2759"/>
<feature type="compositionally biased region" description="Basic and acidic residues" evidence="7">
    <location>
        <begin position="441"/>
        <end position="460"/>
    </location>
</feature>
<dbReference type="Gene3D" id="1.10.10.60">
    <property type="entry name" value="Homeodomain-like"/>
    <property type="match status" value="1"/>
</dbReference>
<feature type="region of interest" description="Disordered" evidence="7">
    <location>
        <begin position="185"/>
        <end position="245"/>
    </location>
</feature>
<keyword evidence="4 6" id="KW-0371">Homeobox</keyword>
<dbReference type="SMART" id="SM00548">
    <property type="entry name" value="IRO"/>
    <property type="match status" value="1"/>
</dbReference>
<feature type="compositionally biased region" description="Polar residues" evidence="7">
    <location>
        <begin position="206"/>
        <end position="215"/>
    </location>
</feature>
<dbReference type="EMBL" id="CADEPM010000007">
    <property type="protein sequence ID" value="CAB3408408.1"/>
    <property type="molecule type" value="Genomic_DNA"/>
</dbReference>
<feature type="compositionally biased region" description="Low complexity" evidence="7">
    <location>
        <begin position="229"/>
        <end position="240"/>
    </location>
</feature>
<evidence type="ECO:0000256" key="2">
    <source>
        <dbReference type="ARBA" id="ARBA00008446"/>
    </source>
</evidence>
<sequence>MMAFNPTFNPLLTPKATEESQNSAPTTSTTPPAGNNQLPNFMPVPGNPLFGQFQFPQAVLAQAMATQAARAAMGYPVYPPGLPQDYKPEMLAMAGGPNPFPVLIDNSHLYHPYGLDGMKKRNISRDATAPLKKWLHAHSRNPYPTKGDKVLLAMEARMTLTQVSTWFANARRRLKKENKVTWLPQNCRRNGDDDDDDDDLADNMERPSSSASTVSERNKESLMGKRHASSPTPSGGSSDDLTPKKPKIWSIADVATDEAKKDSPSSDENTIAAGHALEEAAKAQKNLQENIMQIARINPQMMEVMRQAAMANPAFMFNLNPFALLSMNQASANGAANSQGSQPNAGLMQSEESGTSPNSTRDDDEAATSPSSPHLSPQTPAEVRSDHQKQPRKSSKSRQTKSSLDNRPPWNNDTYIEGYDDVDENGRYRKKSNGGMLKSVGKPEEMAKNWTESLREGHHK</sequence>
<dbReference type="InterPro" id="IPR001356">
    <property type="entry name" value="HD"/>
</dbReference>
<organism evidence="9 10">
    <name type="scientific">Caenorhabditis bovis</name>
    <dbReference type="NCBI Taxonomy" id="2654633"/>
    <lineage>
        <taxon>Eukaryota</taxon>
        <taxon>Metazoa</taxon>
        <taxon>Ecdysozoa</taxon>
        <taxon>Nematoda</taxon>
        <taxon>Chromadorea</taxon>
        <taxon>Rhabditida</taxon>
        <taxon>Rhabditina</taxon>
        <taxon>Rhabditomorpha</taxon>
        <taxon>Rhabditoidea</taxon>
        <taxon>Rhabditidae</taxon>
        <taxon>Peloderinae</taxon>
        <taxon>Caenorhabditis</taxon>
    </lineage>
</organism>
<dbReference type="GO" id="GO:0000978">
    <property type="term" value="F:RNA polymerase II cis-regulatory region sequence-specific DNA binding"/>
    <property type="evidence" value="ECO:0007669"/>
    <property type="project" value="TreeGrafter"/>
</dbReference>
<feature type="compositionally biased region" description="Acidic residues" evidence="7">
    <location>
        <begin position="192"/>
        <end position="202"/>
    </location>
</feature>
<dbReference type="SUPFAM" id="SSF46689">
    <property type="entry name" value="Homeodomain-like"/>
    <property type="match status" value="1"/>
</dbReference>
<protein>
    <recommendedName>
        <fullName evidence="8">Homeobox domain-containing protein</fullName>
    </recommendedName>
</protein>
<feature type="region of interest" description="Disordered" evidence="7">
    <location>
        <begin position="333"/>
        <end position="460"/>
    </location>
</feature>
<feature type="compositionally biased region" description="Polar residues" evidence="7">
    <location>
        <begin position="368"/>
        <end position="379"/>
    </location>
</feature>
<accession>A0A8S1F328</accession>
<evidence type="ECO:0000256" key="4">
    <source>
        <dbReference type="ARBA" id="ARBA00023155"/>
    </source>
</evidence>
<dbReference type="PROSITE" id="PS50071">
    <property type="entry name" value="HOMEOBOX_2"/>
    <property type="match status" value="1"/>
</dbReference>
<keyword evidence="5 6" id="KW-0539">Nucleus</keyword>
<dbReference type="InterPro" id="IPR008422">
    <property type="entry name" value="KN_HD"/>
</dbReference>
<dbReference type="Pfam" id="PF05920">
    <property type="entry name" value="Homeobox_KN"/>
    <property type="match status" value="1"/>
</dbReference>
<evidence type="ECO:0000256" key="1">
    <source>
        <dbReference type="ARBA" id="ARBA00004123"/>
    </source>
</evidence>
<feature type="region of interest" description="Disordered" evidence="7">
    <location>
        <begin position="1"/>
        <end position="43"/>
    </location>
</feature>
<comment type="subcellular location">
    <subcellularLocation>
        <location evidence="1 6">Nucleus</location>
    </subcellularLocation>
</comment>
<feature type="compositionally biased region" description="Basic residues" evidence="7">
    <location>
        <begin position="390"/>
        <end position="399"/>
    </location>
</feature>
<dbReference type="InterPro" id="IPR003893">
    <property type="entry name" value="Iroquois_homeo"/>
</dbReference>
<evidence type="ECO:0000256" key="5">
    <source>
        <dbReference type="ARBA" id="ARBA00023242"/>
    </source>
</evidence>
<dbReference type="GO" id="GO:0030182">
    <property type="term" value="P:neuron differentiation"/>
    <property type="evidence" value="ECO:0007669"/>
    <property type="project" value="TreeGrafter"/>
</dbReference>
<dbReference type="SMART" id="SM00389">
    <property type="entry name" value="HOX"/>
    <property type="match status" value="1"/>
</dbReference>
<keyword evidence="10" id="KW-1185">Reference proteome</keyword>
<evidence type="ECO:0000259" key="8">
    <source>
        <dbReference type="PROSITE" id="PS50071"/>
    </source>
</evidence>
<dbReference type="PANTHER" id="PTHR11211:SF40">
    <property type="entry name" value="MIRROR, ISOFORM C"/>
    <property type="match status" value="1"/>
</dbReference>
<name>A0A8S1F328_9PELO</name>